<keyword evidence="3" id="KW-1185">Reference proteome</keyword>
<sequence>PGDLLQYLKQWDDVGRLELVAAADSPPALRGTLFPVFKDANTQRVVFSRIARNAAELPLGGFSRLTPSAAMLVDLGVPAGHVLRVWADDLQDFHPAFDCTYEMARTNDVALPLPTRLYEGFAALDRLRKRCRREGRDLPETVVPCHGGLIMGGPSAPDWARESHMRLLAQAGSSPPERRLLNRHLAPDGAAWERVVLGDHFGLAVDAPGSRAARRAIEDSFARAREGRAGAGLKVSASKEVKDAAEATVIGAELLGHDRLVGASRTRRLALAWMGLSLARGRHSTTLGLQRFLGMGLLAALFRRPSLSLLHHCYKEVDAGRDPHEVFGLSGAACTECALFAVLPPLMTADLSAGWGPHALASDASHLAGASVKTPAQAPVARALWRQREQRGARTWLRPPGWAALANPEGGDVLQDLGEDAAPSPGVVDPSASLIEYFDVLELCCGEEARLMGHIAGRGLRAGPRIDIKCHTYWDLVNSRLAEWIIWLIWQRRVKMTISEVPCTSFSIARLGMLALLAHLLSGYGTGLHGHPLTAYSWFTRIVEFLLSHDVVERFDLSMCQFGAPWKKDASLLAVRGSWLAPMARRCRGGHKHAILEGGLTSKAALYPHGFCDELSWLISENLGWPSPPPQSEGGAPPGAFEALWLNDYVSFAPRQLHHHRCFRKPLHIDLLEIEAACDAVDEQGLQFPDCKHNLCLDSRVSSGAISKGRSASAAINKLLRRRAPLQLAAGTYVGCHFSPTRLQPADAPSRAFSDPAGAVVSGAEAPPPAPPWLASLEAGDASAFRAWAALPLQRRQQSRWACLVACLWWRGLLRLAPRPRVRDPALGFPGGGPRGGEIAEHGDGLDPPGHGQPPSAAPALRALVPLLLLGRAEAPRPPTARPAGVDLAATRGLTPLAQARRAALVSQLQHWLAGCGGPAWDLFILMDPATVGRYLANYSQFMHDAMRSRHDFDETINAVVDVIRALRHRLDVAWGISFTWKHLAPSSNHQAMPEALLLASLSLALAWGWIDVAGCLLPGFFGTMRPFEFLRLRFEDLVLPSRSLERLQAMYVHVGAPKMRRLGARHEHIRIDVSQVVQFFEAERR</sequence>
<evidence type="ECO:0000313" key="3">
    <source>
        <dbReference type="Proteomes" id="UP001189429"/>
    </source>
</evidence>
<organism evidence="2 3">
    <name type="scientific">Prorocentrum cordatum</name>
    <dbReference type="NCBI Taxonomy" id="2364126"/>
    <lineage>
        <taxon>Eukaryota</taxon>
        <taxon>Sar</taxon>
        <taxon>Alveolata</taxon>
        <taxon>Dinophyceae</taxon>
        <taxon>Prorocentrales</taxon>
        <taxon>Prorocentraceae</taxon>
        <taxon>Prorocentrum</taxon>
    </lineage>
</organism>
<evidence type="ECO:0000313" key="2">
    <source>
        <dbReference type="EMBL" id="CAK0838228.1"/>
    </source>
</evidence>
<gene>
    <name evidence="2" type="ORF">PCOR1329_LOCUS34210</name>
</gene>
<reference evidence="2" key="1">
    <citation type="submission" date="2023-10" db="EMBL/GenBank/DDBJ databases">
        <authorList>
            <person name="Chen Y."/>
            <person name="Shah S."/>
            <person name="Dougan E. K."/>
            <person name="Thang M."/>
            <person name="Chan C."/>
        </authorList>
    </citation>
    <scope>NUCLEOTIDE SEQUENCE [LARGE SCALE GENOMIC DNA]</scope>
</reference>
<feature type="region of interest" description="Disordered" evidence="1">
    <location>
        <begin position="829"/>
        <end position="857"/>
    </location>
</feature>
<name>A0ABN9T015_9DINO</name>
<proteinExistence type="predicted"/>
<dbReference type="EMBL" id="CAUYUJ010014205">
    <property type="protein sequence ID" value="CAK0838228.1"/>
    <property type="molecule type" value="Genomic_DNA"/>
</dbReference>
<feature type="non-terminal residue" evidence="2">
    <location>
        <position position="1"/>
    </location>
</feature>
<evidence type="ECO:0000256" key="1">
    <source>
        <dbReference type="SAM" id="MobiDB-lite"/>
    </source>
</evidence>
<accession>A0ABN9T015</accession>
<comment type="caution">
    <text evidence="2">The sequence shown here is derived from an EMBL/GenBank/DDBJ whole genome shotgun (WGS) entry which is preliminary data.</text>
</comment>
<protein>
    <submittedName>
        <fullName evidence="2">Uncharacterized protein</fullName>
    </submittedName>
</protein>
<dbReference type="Proteomes" id="UP001189429">
    <property type="component" value="Unassembled WGS sequence"/>
</dbReference>